<keyword evidence="1" id="KW-0472">Membrane</keyword>
<gene>
    <name evidence="3" type="ORF">NCCP602_16970</name>
</gene>
<feature type="transmembrane region" description="Helical" evidence="1">
    <location>
        <begin position="38"/>
        <end position="66"/>
    </location>
</feature>
<dbReference type="PANTHER" id="PTHR14969:SF13">
    <property type="entry name" value="AT30094P"/>
    <property type="match status" value="1"/>
</dbReference>
<dbReference type="InterPro" id="IPR000326">
    <property type="entry name" value="PAP2/HPO"/>
</dbReference>
<dbReference type="EMBL" id="BAAAAF010000005">
    <property type="protein sequence ID" value="GAA0035736.1"/>
    <property type="molecule type" value="Genomic_DNA"/>
</dbReference>
<feature type="transmembrane region" description="Helical" evidence="1">
    <location>
        <begin position="146"/>
        <end position="163"/>
    </location>
</feature>
<evidence type="ECO:0000259" key="2">
    <source>
        <dbReference type="SMART" id="SM00014"/>
    </source>
</evidence>
<dbReference type="Pfam" id="PF01569">
    <property type="entry name" value="PAP2"/>
    <property type="match status" value="1"/>
</dbReference>
<accession>A0ABN0SMR6</accession>
<keyword evidence="1" id="KW-1133">Transmembrane helix</keyword>
<dbReference type="PANTHER" id="PTHR14969">
    <property type="entry name" value="SPHINGOSINE-1-PHOSPHATE PHOSPHOHYDROLASE"/>
    <property type="match status" value="1"/>
</dbReference>
<evidence type="ECO:0000313" key="4">
    <source>
        <dbReference type="Proteomes" id="UP001498238"/>
    </source>
</evidence>
<keyword evidence="1" id="KW-0812">Transmembrane</keyword>
<name>A0ABN0SMR6_9MICO</name>
<dbReference type="Gene3D" id="1.20.144.10">
    <property type="entry name" value="Phosphatidic acid phosphatase type 2/haloperoxidase"/>
    <property type="match status" value="2"/>
</dbReference>
<feature type="transmembrane region" description="Helical" evidence="1">
    <location>
        <begin position="73"/>
        <end position="94"/>
    </location>
</feature>
<dbReference type="SUPFAM" id="SSF48317">
    <property type="entry name" value="Acid phosphatase/Vanadium-dependent haloperoxidase"/>
    <property type="match status" value="1"/>
</dbReference>
<dbReference type="RefSeq" id="WP_339392608.1">
    <property type="nucleotide sequence ID" value="NZ_BAAAAF010000005.1"/>
</dbReference>
<dbReference type="Proteomes" id="UP001498238">
    <property type="component" value="Unassembled WGS sequence"/>
</dbReference>
<feature type="transmembrane region" description="Helical" evidence="1">
    <location>
        <begin position="175"/>
        <end position="198"/>
    </location>
</feature>
<reference evidence="3 4" key="1">
    <citation type="submission" date="2024-01" db="EMBL/GenBank/DDBJ databases">
        <title>Characterization of antibiotic resistant novel bacterial strains and their environmental applications.</title>
        <authorList>
            <person name="Manzoor S."/>
            <person name="Abbas S."/>
            <person name="Arshad M."/>
            <person name="Ahmed I."/>
        </authorList>
    </citation>
    <scope>NUCLEOTIDE SEQUENCE [LARGE SCALE GENOMIC DNA]</scope>
    <source>
        <strain evidence="3 4">NCCP-602</strain>
    </source>
</reference>
<feature type="transmembrane region" description="Helical" evidence="1">
    <location>
        <begin position="114"/>
        <end position="134"/>
    </location>
</feature>
<comment type="caution">
    <text evidence="3">The sequence shown here is derived from an EMBL/GenBank/DDBJ whole genome shotgun (WGS) entry which is preliminary data.</text>
</comment>
<dbReference type="SMART" id="SM00014">
    <property type="entry name" value="acidPPc"/>
    <property type="match status" value="1"/>
</dbReference>
<sequence>MAVVLGFGLWLRLSGTAGTVVDERWLHLVGLDVGSVPYWIAVTLAEVGGVNGAMICTGLAAALLVLLRRFRAAVVLVTTMLLGVALSEIIKALVMRPRPHDQLYDSLGFSYPSGHAMGATALAMGLALIATRAHMDRSADPTRWRFHWPFALAAVWILAMMWSRTALQVHWLTDTIAGVLLGLTVVVLADAFWTVIAARTRLPALRR</sequence>
<feature type="domain" description="Phosphatidic acid phosphatase type 2/haloperoxidase" evidence="2">
    <location>
        <begin position="70"/>
        <end position="190"/>
    </location>
</feature>
<evidence type="ECO:0000313" key="3">
    <source>
        <dbReference type="EMBL" id="GAA0035736.1"/>
    </source>
</evidence>
<protein>
    <recommendedName>
        <fullName evidence="2">Phosphatidic acid phosphatase type 2/haloperoxidase domain-containing protein</fullName>
    </recommendedName>
</protein>
<organism evidence="3 4">
    <name type="scientific">Brevibacterium metallidurans</name>
    <dbReference type="NCBI Taxonomy" id="1482676"/>
    <lineage>
        <taxon>Bacteria</taxon>
        <taxon>Bacillati</taxon>
        <taxon>Actinomycetota</taxon>
        <taxon>Actinomycetes</taxon>
        <taxon>Micrococcales</taxon>
        <taxon>Brevibacteriaceae</taxon>
        <taxon>Brevibacterium</taxon>
    </lineage>
</organism>
<keyword evidence="4" id="KW-1185">Reference proteome</keyword>
<proteinExistence type="predicted"/>
<dbReference type="InterPro" id="IPR036938">
    <property type="entry name" value="PAP2/HPO_sf"/>
</dbReference>
<evidence type="ECO:0000256" key="1">
    <source>
        <dbReference type="SAM" id="Phobius"/>
    </source>
</evidence>